<evidence type="ECO:0000313" key="5">
    <source>
        <dbReference type="Proteomes" id="UP000321940"/>
    </source>
</evidence>
<feature type="region of interest" description="Disordered" evidence="2">
    <location>
        <begin position="199"/>
        <end position="230"/>
    </location>
</feature>
<protein>
    <submittedName>
        <fullName evidence="3">Putative prophage protein</fullName>
    </submittedName>
</protein>
<gene>
    <name evidence="3" type="ORF">D1093_03090</name>
    <name evidence="4" type="ORF">D1093_04405</name>
</gene>
<keyword evidence="5" id="KW-1185">Reference proteome</keyword>
<feature type="coiled-coil region" evidence="1">
    <location>
        <begin position="85"/>
        <end position="112"/>
    </location>
</feature>
<dbReference type="EMBL" id="CP031843">
    <property type="protein sequence ID" value="QEE08886.1"/>
    <property type="molecule type" value="Genomic_DNA"/>
</dbReference>
<dbReference type="RefSeq" id="WP_150222265.1">
    <property type="nucleotide sequence ID" value="NZ_CP031843.2"/>
</dbReference>
<dbReference type="EMBL" id="CP031843">
    <property type="protein sequence ID" value="QEE08645.1"/>
    <property type="molecule type" value="Genomic_DNA"/>
</dbReference>
<dbReference type="KEGG" id="bky:D1093_03090"/>
<name>A0A5B9CWA7_9HYPH</name>
<evidence type="ECO:0000256" key="1">
    <source>
        <dbReference type="SAM" id="Coils"/>
    </source>
</evidence>
<evidence type="ECO:0000256" key="2">
    <source>
        <dbReference type="SAM" id="MobiDB-lite"/>
    </source>
</evidence>
<reference evidence="3 5" key="1">
    <citation type="journal article" date="2020" name="Int. J. Syst. Evol. Microbiol.">
        <title>Bartonella kosoyi sp. nov. and Bartonella krasnovii sp. nov., two novel species closely related to the zoonotic Bartonella elizabethae, isolated from black rats and wild desert rodent-fleas.</title>
        <authorList>
            <person name="Gutierrez R."/>
            <person name="Shalit T."/>
            <person name="Markus B."/>
            <person name="Yuan C."/>
            <person name="Nachum-Biala Y."/>
            <person name="Elad D."/>
            <person name="Harrus S."/>
        </authorList>
    </citation>
    <scope>NUCLEOTIDE SEQUENCE [LARGE SCALE GENOMIC DNA]</scope>
    <source>
        <strain evidence="3 5">Tel Aviv</strain>
    </source>
</reference>
<sequence>MSTKLAWTRLNTDQWLFKLSDLPPMEVNVYVKLRIRMLHTREPLLNDAGILSHFTCCSVKRFEKALNYLFRSGHIISLEDGRLWSSDVEEELNNSNENINKFSERAKKAAQAKWEKHHKAKTMSDAKNAKHDANGMLKDAKHDACGDFSNAQAMLNDAINNNNNIYNKKTNTIVLAKKEIGSENLETTDLVHEPIEVDAVESQSEQIETSSENQPPIHEQTSVPKKAKRSKANRECFLPDDFEPNLQYAIDKGLTHDEALLEFERFKLHWQNNPNRNAKKSDWQKAWYKWITHQEYGLLAKKREKLEREKRYANERYKQPANNFSSNLAESFSDLKAAIYAGDTYGSECSRNTETISSFERTCKEGGPELVSSDLYERKAVDAGGRSANFARL</sequence>
<feature type="compositionally biased region" description="Low complexity" evidence="2">
    <location>
        <begin position="201"/>
        <end position="214"/>
    </location>
</feature>
<dbReference type="AlphaFoldDB" id="A0A5B9CWA7"/>
<evidence type="ECO:0000313" key="4">
    <source>
        <dbReference type="EMBL" id="QEE08886.1"/>
    </source>
</evidence>
<evidence type="ECO:0000313" key="3">
    <source>
        <dbReference type="EMBL" id="QEE08645.1"/>
    </source>
</evidence>
<keyword evidence="1" id="KW-0175">Coiled coil</keyword>
<dbReference type="KEGG" id="bky:D1093_04405"/>
<accession>A0A5B9CWA7</accession>
<dbReference type="Proteomes" id="UP000321940">
    <property type="component" value="Chromosome"/>
</dbReference>
<proteinExistence type="predicted"/>
<organism evidence="3 5">
    <name type="scientific">Bartonella kosoyi</name>
    <dbReference type="NCBI Taxonomy" id="2133959"/>
    <lineage>
        <taxon>Bacteria</taxon>
        <taxon>Pseudomonadati</taxon>
        <taxon>Pseudomonadota</taxon>
        <taxon>Alphaproteobacteria</taxon>
        <taxon>Hyphomicrobiales</taxon>
        <taxon>Bartonellaceae</taxon>
        <taxon>Bartonella</taxon>
    </lineage>
</organism>